<dbReference type="Proteomes" id="UP001482620">
    <property type="component" value="Unassembled WGS sequence"/>
</dbReference>
<evidence type="ECO:0000313" key="2">
    <source>
        <dbReference type="Proteomes" id="UP001482620"/>
    </source>
</evidence>
<proteinExistence type="predicted"/>
<organism evidence="1 2">
    <name type="scientific">Ilyodon furcidens</name>
    <name type="common">goldbreast splitfin</name>
    <dbReference type="NCBI Taxonomy" id="33524"/>
    <lineage>
        <taxon>Eukaryota</taxon>
        <taxon>Metazoa</taxon>
        <taxon>Chordata</taxon>
        <taxon>Craniata</taxon>
        <taxon>Vertebrata</taxon>
        <taxon>Euteleostomi</taxon>
        <taxon>Actinopterygii</taxon>
        <taxon>Neopterygii</taxon>
        <taxon>Teleostei</taxon>
        <taxon>Neoteleostei</taxon>
        <taxon>Acanthomorphata</taxon>
        <taxon>Ovalentaria</taxon>
        <taxon>Atherinomorphae</taxon>
        <taxon>Cyprinodontiformes</taxon>
        <taxon>Goodeidae</taxon>
        <taxon>Ilyodon</taxon>
    </lineage>
</organism>
<keyword evidence="2" id="KW-1185">Reference proteome</keyword>
<sequence>MAEELWYEHQHPHKLLQMHHREPADGLYHCVVRKLHQSELESPTEVGRGRGHQWQQSPPIQDIYRSRCLRKALSFIRTTPTQQKDFSFRYLLAGSTGACQLAQKDLKTVIIHKLSDC</sequence>
<gene>
    <name evidence="1" type="ORF">ILYODFUR_038934</name>
</gene>
<evidence type="ECO:0000313" key="1">
    <source>
        <dbReference type="EMBL" id="MEQ2238969.1"/>
    </source>
</evidence>
<reference evidence="1 2" key="1">
    <citation type="submission" date="2021-06" db="EMBL/GenBank/DDBJ databases">
        <authorList>
            <person name="Palmer J.M."/>
        </authorList>
    </citation>
    <scope>NUCLEOTIDE SEQUENCE [LARGE SCALE GENOMIC DNA]</scope>
    <source>
        <strain evidence="2">if_2019</strain>
        <tissue evidence="1">Muscle</tissue>
    </source>
</reference>
<dbReference type="EMBL" id="JAHRIQ010056896">
    <property type="protein sequence ID" value="MEQ2238969.1"/>
    <property type="molecule type" value="Genomic_DNA"/>
</dbReference>
<protein>
    <submittedName>
        <fullName evidence="1">Uncharacterized protein</fullName>
    </submittedName>
</protein>
<comment type="caution">
    <text evidence="1">The sequence shown here is derived from an EMBL/GenBank/DDBJ whole genome shotgun (WGS) entry which is preliminary data.</text>
</comment>
<accession>A0ABV0U1A7</accession>
<name>A0ABV0U1A7_9TELE</name>